<reference evidence="2 3" key="1">
    <citation type="journal article" date="2010" name="Science">
        <title>Genomic analysis of organismal complexity in the multicellular green alga Volvox carteri.</title>
        <authorList>
            <person name="Prochnik S.E."/>
            <person name="Umen J."/>
            <person name="Nedelcu A.M."/>
            <person name="Hallmann A."/>
            <person name="Miller S.M."/>
            <person name="Nishii I."/>
            <person name="Ferris P."/>
            <person name="Kuo A."/>
            <person name="Mitros T."/>
            <person name="Fritz-Laylin L.K."/>
            <person name="Hellsten U."/>
            <person name="Chapman J."/>
            <person name="Simakov O."/>
            <person name="Rensing S.A."/>
            <person name="Terry A."/>
            <person name="Pangilinan J."/>
            <person name="Kapitonov V."/>
            <person name="Jurka J."/>
            <person name="Salamov A."/>
            <person name="Shapiro H."/>
            <person name="Schmutz J."/>
            <person name="Grimwood J."/>
            <person name="Lindquist E."/>
            <person name="Lucas S."/>
            <person name="Grigoriev I.V."/>
            <person name="Schmitt R."/>
            <person name="Kirk D."/>
            <person name="Rokhsar D.S."/>
        </authorList>
    </citation>
    <scope>NUCLEOTIDE SEQUENCE [LARGE SCALE GENOMIC DNA]</scope>
    <source>
        <strain evidence="3">f. Nagariensis / Eve</strain>
    </source>
</reference>
<dbReference type="AlphaFoldDB" id="D8TPV6"/>
<evidence type="ECO:0000256" key="1">
    <source>
        <dbReference type="SAM" id="Coils"/>
    </source>
</evidence>
<name>D8TPV6_VOLCA</name>
<sequence>MAWLSAVVGKTQFREGKESCKYQEKCYMVVCWQQQRVKKVRVVYSLPFGRRTAGGMLMDPMAQELIVRMRLKFGDAAATLTGQEIISREVMQYVAVAPSRPPQTKVGALDSGKSKNGLAAAKRSETSDEWLALLKYDMAIGSYKERLEAEAARARQLTLKQQLEAQIAENERLKQLEREQEDAYFRQEQAALRKAEDEEAARQRLRREIMVKVKEERINQMGERMARREAELARKRAEEALEAARTAYDTAEDLRREEAHRVAAKLVLRDFLMENEVNKAIKEEAKKQQWVEDAAFQRKWEAILNKQEADRKEQMDRIKRHQAMLQDAADRQGEARRRWLDTPLVERYYKQREDERAAEEVPEAF</sequence>
<evidence type="ECO:0000313" key="2">
    <source>
        <dbReference type="EMBL" id="EFJ50426.1"/>
    </source>
</evidence>
<dbReference type="InParanoid" id="D8TPV6"/>
<dbReference type="Proteomes" id="UP000001058">
    <property type="component" value="Unassembled WGS sequence"/>
</dbReference>
<organism evidence="3">
    <name type="scientific">Volvox carteri f. nagariensis</name>
    <dbReference type="NCBI Taxonomy" id="3068"/>
    <lineage>
        <taxon>Eukaryota</taxon>
        <taxon>Viridiplantae</taxon>
        <taxon>Chlorophyta</taxon>
        <taxon>core chlorophytes</taxon>
        <taxon>Chlorophyceae</taxon>
        <taxon>CS clade</taxon>
        <taxon>Chlamydomonadales</taxon>
        <taxon>Volvocaceae</taxon>
        <taxon>Volvox</taxon>
    </lineage>
</organism>
<feature type="coiled-coil region" evidence="1">
    <location>
        <begin position="144"/>
        <end position="257"/>
    </location>
</feature>
<proteinExistence type="predicted"/>
<gene>
    <name evidence="2" type="ORF">VOLCADRAFT_88758</name>
</gene>
<feature type="coiled-coil region" evidence="1">
    <location>
        <begin position="304"/>
        <end position="331"/>
    </location>
</feature>
<dbReference type="eggNOG" id="ENOG502ST2Y">
    <property type="taxonomic scope" value="Eukaryota"/>
</dbReference>
<keyword evidence="1" id="KW-0175">Coiled coil</keyword>
<dbReference type="OrthoDB" id="543166at2759"/>
<dbReference type="RefSeq" id="XP_002948551.1">
    <property type="nucleotide sequence ID" value="XM_002948505.1"/>
</dbReference>
<dbReference type="STRING" id="3068.D8TPV6"/>
<dbReference type="KEGG" id="vcn:VOLCADRAFT_88758"/>
<evidence type="ECO:0000313" key="3">
    <source>
        <dbReference type="Proteomes" id="UP000001058"/>
    </source>
</evidence>
<keyword evidence="3" id="KW-1185">Reference proteome</keyword>
<accession>D8TPV6</accession>
<protein>
    <submittedName>
        <fullName evidence="2">Uncharacterized protein</fullName>
    </submittedName>
</protein>
<dbReference type="EMBL" id="GL378331">
    <property type="protein sequence ID" value="EFJ50426.1"/>
    <property type="molecule type" value="Genomic_DNA"/>
</dbReference>
<dbReference type="GeneID" id="9624709"/>